<evidence type="ECO:0000313" key="1">
    <source>
        <dbReference type="EMBL" id="MDI4649601.1"/>
    </source>
</evidence>
<sequence length="91" mass="10466">MKEFVKKNSTLIPEGFSMPQMFELAFRGSRDAREALEGSGFSHTSKGSGRERVSWLWEADYKLVLTPVMSAEPISLTNEELWIRNAKMIRR</sequence>
<dbReference type="RefSeq" id="WP_282912217.1">
    <property type="nucleotide sequence ID" value="NZ_JAGRPV010000001.1"/>
</dbReference>
<dbReference type="Proteomes" id="UP001161691">
    <property type="component" value="Unassembled WGS sequence"/>
</dbReference>
<protein>
    <submittedName>
        <fullName evidence="1">Uncharacterized protein</fullName>
    </submittedName>
</protein>
<comment type="caution">
    <text evidence="1">The sequence shown here is derived from an EMBL/GenBank/DDBJ whole genome shotgun (WGS) entry which is preliminary data.</text>
</comment>
<gene>
    <name evidence="1" type="ORF">KB449_32025</name>
</gene>
<keyword evidence="2" id="KW-1185">Reference proteome</keyword>
<reference evidence="1" key="1">
    <citation type="submission" date="2023-04" db="EMBL/GenBank/DDBJ databases">
        <title>Comparative genomic analysis of Cohnella hashimotonis sp. nov., isolated from the International Space Station.</title>
        <authorList>
            <person name="Venkateswaran K."/>
            <person name="Simpson A."/>
        </authorList>
    </citation>
    <scope>NUCLEOTIDE SEQUENCE</scope>
    <source>
        <strain evidence="1">F6_2S_P_1</strain>
    </source>
</reference>
<evidence type="ECO:0000313" key="2">
    <source>
        <dbReference type="Proteomes" id="UP001161691"/>
    </source>
</evidence>
<dbReference type="EMBL" id="JAGRPV010000001">
    <property type="protein sequence ID" value="MDI4649601.1"/>
    <property type="molecule type" value="Genomic_DNA"/>
</dbReference>
<accession>A0ABT6TRX4</accession>
<name>A0ABT6TRX4_9BACL</name>
<organism evidence="1 2">
    <name type="scientific">Cohnella hashimotonis</name>
    <dbReference type="NCBI Taxonomy" id="2826895"/>
    <lineage>
        <taxon>Bacteria</taxon>
        <taxon>Bacillati</taxon>
        <taxon>Bacillota</taxon>
        <taxon>Bacilli</taxon>
        <taxon>Bacillales</taxon>
        <taxon>Paenibacillaceae</taxon>
        <taxon>Cohnella</taxon>
    </lineage>
</organism>
<proteinExistence type="predicted"/>